<gene>
    <name evidence="3" type="ORF">SAMN06265368_2220</name>
</gene>
<sequence>MKPLMTATAALCLSGTMSFASSAKDITLINVFEVPQGQYEAAVDMWVQSRDFLQTQPGYISTALHKSIGSDAKFQLINIAKWESAEAFQAASKAMRETSGIKPVKGLKFTPGLYQVILTD</sequence>
<keyword evidence="1" id="KW-0732">Signal</keyword>
<organism evidence="3 4">
    <name type="scientific">Cohaesibacter gelatinilyticus</name>
    <dbReference type="NCBI Taxonomy" id="372072"/>
    <lineage>
        <taxon>Bacteria</taxon>
        <taxon>Pseudomonadati</taxon>
        <taxon>Pseudomonadota</taxon>
        <taxon>Alphaproteobacteria</taxon>
        <taxon>Hyphomicrobiales</taxon>
        <taxon>Cohaesibacteraceae</taxon>
    </lineage>
</organism>
<dbReference type="AlphaFoldDB" id="A0A285PBK0"/>
<protein>
    <submittedName>
        <fullName evidence="3">Antibiotic biosynthesis monooxygenase</fullName>
    </submittedName>
</protein>
<feature type="chain" id="PRO_5012763936" evidence="1">
    <location>
        <begin position="24"/>
        <end position="120"/>
    </location>
</feature>
<dbReference type="SUPFAM" id="SSF54909">
    <property type="entry name" value="Dimeric alpha+beta barrel"/>
    <property type="match status" value="1"/>
</dbReference>
<keyword evidence="3" id="KW-0503">Monooxygenase</keyword>
<evidence type="ECO:0000313" key="4">
    <source>
        <dbReference type="Proteomes" id="UP000219439"/>
    </source>
</evidence>
<dbReference type="InterPro" id="IPR011008">
    <property type="entry name" value="Dimeric_a/b-barrel"/>
</dbReference>
<dbReference type="GO" id="GO:0004497">
    <property type="term" value="F:monooxygenase activity"/>
    <property type="evidence" value="ECO:0007669"/>
    <property type="project" value="UniProtKB-KW"/>
</dbReference>
<feature type="domain" description="ABM" evidence="2">
    <location>
        <begin position="26"/>
        <end position="93"/>
    </location>
</feature>
<evidence type="ECO:0000259" key="2">
    <source>
        <dbReference type="Pfam" id="PF03992"/>
    </source>
</evidence>
<evidence type="ECO:0000256" key="1">
    <source>
        <dbReference type="SAM" id="SignalP"/>
    </source>
</evidence>
<dbReference type="InterPro" id="IPR007138">
    <property type="entry name" value="ABM_dom"/>
</dbReference>
<feature type="signal peptide" evidence="1">
    <location>
        <begin position="1"/>
        <end position="23"/>
    </location>
</feature>
<dbReference type="RefSeq" id="WP_210200845.1">
    <property type="nucleotide sequence ID" value="NZ_OBEL01000002.1"/>
</dbReference>
<keyword evidence="4" id="KW-1185">Reference proteome</keyword>
<dbReference type="Proteomes" id="UP000219439">
    <property type="component" value="Unassembled WGS sequence"/>
</dbReference>
<name>A0A285PBK0_9HYPH</name>
<evidence type="ECO:0000313" key="3">
    <source>
        <dbReference type="EMBL" id="SNZ19140.1"/>
    </source>
</evidence>
<accession>A0A285PBK0</accession>
<keyword evidence="3" id="KW-0560">Oxidoreductase</keyword>
<dbReference type="Gene3D" id="3.30.70.100">
    <property type="match status" value="1"/>
</dbReference>
<dbReference type="EMBL" id="OBEL01000002">
    <property type="protein sequence ID" value="SNZ19140.1"/>
    <property type="molecule type" value="Genomic_DNA"/>
</dbReference>
<reference evidence="3 4" key="1">
    <citation type="submission" date="2017-09" db="EMBL/GenBank/DDBJ databases">
        <authorList>
            <person name="Ehlers B."/>
            <person name="Leendertz F.H."/>
        </authorList>
    </citation>
    <scope>NUCLEOTIDE SEQUENCE [LARGE SCALE GENOMIC DNA]</scope>
    <source>
        <strain evidence="3 4">DSM 18289</strain>
    </source>
</reference>
<dbReference type="Pfam" id="PF03992">
    <property type="entry name" value="ABM"/>
    <property type="match status" value="1"/>
</dbReference>
<proteinExistence type="predicted"/>